<dbReference type="GO" id="GO:0009435">
    <property type="term" value="P:NAD+ biosynthetic process"/>
    <property type="evidence" value="ECO:0007669"/>
    <property type="project" value="UniProtKB-UniPathway"/>
</dbReference>
<keyword evidence="3" id="KW-0328">Glycosyltransferase</keyword>
<comment type="catalytic activity">
    <reaction evidence="8">
        <text>beta-nicotinamide D-ribonucleotide + diphosphate = 5-phospho-alpha-D-ribose 1-diphosphate + nicotinamide + H(+)</text>
        <dbReference type="Rhea" id="RHEA:16149"/>
        <dbReference type="ChEBI" id="CHEBI:14649"/>
        <dbReference type="ChEBI" id="CHEBI:15378"/>
        <dbReference type="ChEBI" id="CHEBI:17154"/>
        <dbReference type="ChEBI" id="CHEBI:33019"/>
        <dbReference type="ChEBI" id="CHEBI:58017"/>
        <dbReference type="EC" id="2.4.2.12"/>
    </reaction>
    <physiologicalReaction direction="right-to-left" evidence="8">
        <dbReference type="Rhea" id="RHEA:16151"/>
    </physiologicalReaction>
</comment>
<name>A0A813HVC3_POLGL</name>
<dbReference type="OrthoDB" id="193380at2759"/>
<evidence type="ECO:0000313" key="13">
    <source>
        <dbReference type="Proteomes" id="UP000654075"/>
    </source>
</evidence>
<dbReference type="EMBL" id="CAJNNW010027010">
    <property type="protein sequence ID" value="CAE8689086.1"/>
    <property type="molecule type" value="Genomic_DNA"/>
</dbReference>
<dbReference type="SUPFAM" id="SSF51690">
    <property type="entry name" value="Nicotinate/Quinolinate PRTase C-terminal domain-like"/>
    <property type="match status" value="1"/>
</dbReference>
<evidence type="ECO:0000256" key="5">
    <source>
        <dbReference type="ARBA" id="ARBA00035007"/>
    </source>
</evidence>
<dbReference type="InterPro" id="IPR013785">
    <property type="entry name" value="Aldolase_TIM"/>
</dbReference>
<dbReference type="PANTHER" id="PTHR43816:SF1">
    <property type="entry name" value="NICOTINAMIDE PHOSPHORIBOSYLTRANSFERASE"/>
    <property type="match status" value="1"/>
</dbReference>
<evidence type="ECO:0000259" key="10">
    <source>
        <dbReference type="Pfam" id="PF18127"/>
    </source>
</evidence>
<evidence type="ECO:0000313" key="12">
    <source>
        <dbReference type="EMBL" id="CAE8689086.1"/>
    </source>
</evidence>
<dbReference type="InterPro" id="IPR041525">
    <property type="entry name" value="N/Namide_PRibTrfase"/>
</dbReference>
<dbReference type="Pfam" id="PF18127">
    <property type="entry name" value="NAMPT_N"/>
    <property type="match status" value="1"/>
</dbReference>
<keyword evidence="4" id="KW-0808">Transferase</keyword>
<dbReference type="GO" id="GO:0047280">
    <property type="term" value="F:nicotinamide phosphoribosyltransferase activity"/>
    <property type="evidence" value="ECO:0007669"/>
    <property type="project" value="UniProtKB-EC"/>
</dbReference>
<sequence>MGQVLTCVNRDTGNNGAAAAPVDLDNIIMLTDSYKVSHYVQYPEGTEEVYSYFESRGFDSTQVAGHPTVCFFGLQYFIKRYLEGPVVTLERINRAQTFFDKHFLGTGAKFNREGWMHILQEHGGCLPIEIRAVAEGTEVPTSTVLFTLRSTDPKAYWLTNYLETLLVQVWYPMTVATNSMYQRRMLLEYLKETGTPELIDFKLVDFGFRGVSSVESAAIGDLSHLVSFCSTDVISGIVAAQAYYGADMPGASIPASEHSTITSWGRENETDAMRNMLVKYPTGLVACVSDSYNIYDAIDKKYGQELKDLICSRDGVLVVRPDSGEPAEIVPELLEKLDKAFAAGTCGKSPGTTVNAKGYKVLDPHVRLLQGDGVNTQTVLDILEIIKKKKYSTDNVTFGSGGALLQRMDRDTQKIAFKCCQVVVKGKTVDVYKDPIHDKGKKSKMGEMFLIRDSTKPVKSPENRPVTDPNRFAGNCYDLTTVCHYEGGTKRAVWASDLAGKAGRADPATIGRSSPVAGTDKEKDAALDLLVPVFKNGKCLLSYTLADVRKRAASSWPGDPGCSTLQ</sequence>
<dbReference type="Proteomes" id="UP000654075">
    <property type="component" value="Unassembled WGS sequence"/>
</dbReference>
<evidence type="ECO:0000259" key="9">
    <source>
        <dbReference type="Pfam" id="PF04095"/>
    </source>
</evidence>
<evidence type="ECO:0000256" key="2">
    <source>
        <dbReference type="ARBA" id="ARBA00022642"/>
    </source>
</evidence>
<dbReference type="UniPathway" id="UPA00253"/>
<dbReference type="EC" id="2.4.2.12" evidence="6"/>
<dbReference type="Proteomes" id="UP000626109">
    <property type="component" value="Unassembled WGS sequence"/>
</dbReference>
<gene>
    <name evidence="11" type="ORF">PGLA1383_LOCUS56632</name>
    <name evidence="12" type="ORF">PGLA2088_LOCUS26308</name>
</gene>
<evidence type="ECO:0000256" key="7">
    <source>
        <dbReference type="ARBA" id="ARBA00035036"/>
    </source>
</evidence>
<evidence type="ECO:0000313" key="11">
    <source>
        <dbReference type="EMBL" id="CAE8642101.1"/>
    </source>
</evidence>
<dbReference type="InterPro" id="IPR036068">
    <property type="entry name" value="Nicotinate_pribotase-like_C"/>
</dbReference>
<feature type="domain" description="Nicotinamide phosphoribosyltransferase N-terminal" evidence="10">
    <location>
        <begin position="26"/>
        <end position="130"/>
    </location>
</feature>
<dbReference type="CDD" id="cd01569">
    <property type="entry name" value="PBEF_like"/>
    <property type="match status" value="1"/>
</dbReference>
<comment type="pathway">
    <text evidence="5">Cofactor biosynthesis; NAD(+) biosynthesis; nicotinamide D-ribonucleotide from 5-phospho-alpha-D-ribose 1-diphosphate and nicotinamide: step 1/1.</text>
</comment>
<evidence type="ECO:0000256" key="4">
    <source>
        <dbReference type="ARBA" id="ARBA00022679"/>
    </source>
</evidence>
<dbReference type="PANTHER" id="PTHR43816">
    <property type="entry name" value="NICOTINAMIDE PHOSPHORIBOSYLTRANSFERASE"/>
    <property type="match status" value="1"/>
</dbReference>
<dbReference type="InterPro" id="IPR041529">
    <property type="entry name" value="DUF5598"/>
</dbReference>
<dbReference type="EMBL" id="CAJNNV010033104">
    <property type="protein sequence ID" value="CAE8642101.1"/>
    <property type="molecule type" value="Genomic_DNA"/>
</dbReference>
<keyword evidence="13" id="KW-1185">Reference proteome</keyword>
<dbReference type="Pfam" id="PF04095">
    <property type="entry name" value="NAPRTase"/>
    <property type="match status" value="1"/>
</dbReference>
<organism evidence="11 13">
    <name type="scientific">Polarella glacialis</name>
    <name type="common">Dinoflagellate</name>
    <dbReference type="NCBI Taxonomy" id="89957"/>
    <lineage>
        <taxon>Eukaryota</taxon>
        <taxon>Sar</taxon>
        <taxon>Alveolata</taxon>
        <taxon>Dinophyceae</taxon>
        <taxon>Suessiales</taxon>
        <taxon>Suessiaceae</taxon>
        <taxon>Polarella</taxon>
    </lineage>
</organism>
<dbReference type="Gene3D" id="3.20.20.70">
    <property type="entry name" value="Aldolase class I"/>
    <property type="match status" value="1"/>
</dbReference>
<accession>A0A813HVC3</accession>
<comment type="caution">
    <text evidence="11">The sequence shown here is derived from an EMBL/GenBank/DDBJ whole genome shotgun (WGS) entry which is preliminary data.</text>
</comment>
<keyword evidence="2" id="KW-0662">Pyridine nucleotide biosynthesis</keyword>
<dbReference type="AlphaFoldDB" id="A0A813HVC3"/>
<protein>
    <recommendedName>
        <fullName evidence="7">Nicotinamide phosphoribosyltransferase</fullName>
        <ecNumber evidence="6">2.4.2.12</ecNumber>
    </recommendedName>
</protein>
<dbReference type="InterPro" id="IPR016471">
    <property type="entry name" value="Nicotinamide_PRibTrfase"/>
</dbReference>
<feature type="domain" description="Nicotinate/nicotinamide phosphoribosyltransferase" evidence="9">
    <location>
        <begin position="201"/>
        <end position="447"/>
    </location>
</feature>
<evidence type="ECO:0000256" key="8">
    <source>
        <dbReference type="ARBA" id="ARBA00047835"/>
    </source>
</evidence>
<proteinExistence type="inferred from homology"/>
<comment type="similarity">
    <text evidence="1">Belongs to the NAPRTase family.</text>
</comment>
<reference evidence="11" key="1">
    <citation type="submission" date="2021-02" db="EMBL/GenBank/DDBJ databases">
        <authorList>
            <person name="Dougan E. K."/>
            <person name="Rhodes N."/>
            <person name="Thang M."/>
            <person name="Chan C."/>
        </authorList>
    </citation>
    <scope>NUCLEOTIDE SEQUENCE</scope>
</reference>
<evidence type="ECO:0000256" key="6">
    <source>
        <dbReference type="ARBA" id="ARBA00035024"/>
    </source>
</evidence>
<dbReference type="NCBIfam" id="NF006629">
    <property type="entry name" value="PRK09198.1"/>
    <property type="match status" value="1"/>
</dbReference>
<evidence type="ECO:0000256" key="1">
    <source>
        <dbReference type="ARBA" id="ARBA00010897"/>
    </source>
</evidence>
<evidence type="ECO:0000256" key="3">
    <source>
        <dbReference type="ARBA" id="ARBA00022676"/>
    </source>
</evidence>